<dbReference type="KEGG" id="srho:HH216_19705"/>
<evidence type="ECO:0000313" key="2">
    <source>
        <dbReference type="Proteomes" id="UP000501128"/>
    </source>
</evidence>
<accession>A0A7L5DSG7</accession>
<name>A0A7L5DSG7_9BACT</name>
<proteinExistence type="predicted"/>
<dbReference type="Proteomes" id="UP000501128">
    <property type="component" value="Chromosome"/>
</dbReference>
<dbReference type="AlphaFoldDB" id="A0A7L5DSG7"/>
<reference evidence="1 2" key="1">
    <citation type="submission" date="2020-04" db="EMBL/GenBank/DDBJ databases">
        <title>Genome sequencing of novel species.</title>
        <authorList>
            <person name="Heo J."/>
            <person name="Kim S.-J."/>
            <person name="Kim J.-S."/>
            <person name="Hong S.-B."/>
            <person name="Kwon S.-W."/>
        </authorList>
    </citation>
    <scope>NUCLEOTIDE SEQUENCE [LARGE SCALE GENOMIC DNA]</scope>
    <source>
        <strain evidence="1 2">CJU-R4</strain>
    </source>
</reference>
<gene>
    <name evidence="1" type="ORF">HH216_19705</name>
</gene>
<protein>
    <submittedName>
        <fullName evidence="1">Uncharacterized protein</fullName>
    </submittedName>
</protein>
<evidence type="ECO:0000313" key="1">
    <source>
        <dbReference type="EMBL" id="QJD80401.1"/>
    </source>
</evidence>
<dbReference type="EMBL" id="CP051677">
    <property type="protein sequence ID" value="QJD80401.1"/>
    <property type="molecule type" value="Genomic_DNA"/>
</dbReference>
<keyword evidence="2" id="KW-1185">Reference proteome</keyword>
<sequence length="165" mass="18959">MKETILPLLNRSSFSHFVFKSEQDKPSKHLREVSKYVPDVSGLYFVFAKEILSMPSEEHLRFYLDKTEYHLLYFGKAGGTTQKGKVINQKLKGRINNVVGNPSIKRAVHWNSFMIETGITELYVYWCSEAQPQSVEGSIYNYLNANGLAYPVLNRRLGRPPVIIE</sequence>
<dbReference type="RefSeq" id="WP_169552360.1">
    <property type="nucleotide sequence ID" value="NZ_CP051677.1"/>
</dbReference>
<organism evidence="1 2">
    <name type="scientific">Spirosoma rhododendri</name>
    <dbReference type="NCBI Taxonomy" id="2728024"/>
    <lineage>
        <taxon>Bacteria</taxon>
        <taxon>Pseudomonadati</taxon>
        <taxon>Bacteroidota</taxon>
        <taxon>Cytophagia</taxon>
        <taxon>Cytophagales</taxon>
        <taxon>Cytophagaceae</taxon>
        <taxon>Spirosoma</taxon>
    </lineage>
</organism>